<sequence>MSNERQPCQLSSLEALPAELLQQIFFYAFEVNMPRASPHLANVLSNSSIYSALVLFAYFEDDKHSPVEKHLFKPAWYRNISVDNQRRLQEGILSCRWCTLEFLKSCMPDLSRLQMVQAWHREYAMESEFCLSTNPLQFKYCDNKSMYIDFDIEQREPELPHSISNEEALERHFFAKQKPPTEGNPSSMGISSLLKSQALQQRKSTVGPTGAQHFLPRIVEWNIFEYPVGVIHKSELRVVSILATRVLPDHILKGHPVWTDEKLELLILLRQGLRFMGTSIAFDDERFPSFSFDALYQGMASAIKSRNILALLVLLEFHTALTPSRPAQSRPVGCDRRPNLLRPFASPIPLHLFHLASKQAAPHSSELISLLLREGIHSIPPNDEILTLWAVRTRDTRDDKIAEFLLRHMEGEEFVPRKRQLFIQGCGFMGLTGESPLDWVPFPKMSFAEEIGYLREDL</sequence>
<proteinExistence type="predicted"/>
<dbReference type="GeneID" id="25286627"/>
<comment type="caution">
    <text evidence="1">The sequence shown here is derived from an EMBL/GenBank/DDBJ whole genome shotgun (WGS) entry which is preliminary data.</text>
</comment>
<dbReference type="RefSeq" id="XP_013254694.1">
    <property type="nucleotide sequence ID" value="XM_013399240.1"/>
</dbReference>
<protein>
    <submittedName>
        <fullName evidence="1">Uncharacterized protein</fullName>
    </submittedName>
</protein>
<evidence type="ECO:0000313" key="2">
    <source>
        <dbReference type="Proteomes" id="UP000027920"/>
    </source>
</evidence>
<dbReference type="EMBL" id="AMGV01000019">
    <property type="protein sequence ID" value="KEF52104.1"/>
    <property type="molecule type" value="Genomic_DNA"/>
</dbReference>
<dbReference type="HOGENOM" id="CLU_527849_0_0_1"/>
<accession>A0A072NW38</accession>
<gene>
    <name evidence="1" type="ORF">A1O9_11730</name>
</gene>
<dbReference type="Proteomes" id="UP000027920">
    <property type="component" value="Unassembled WGS sequence"/>
</dbReference>
<reference evidence="1 2" key="1">
    <citation type="submission" date="2013-03" db="EMBL/GenBank/DDBJ databases">
        <title>The Genome Sequence of Exophiala aquamarina CBS 119918.</title>
        <authorList>
            <consortium name="The Broad Institute Genomics Platform"/>
            <person name="Cuomo C."/>
            <person name="de Hoog S."/>
            <person name="Gorbushina A."/>
            <person name="Walker B."/>
            <person name="Young S.K."/>
            <person name="Zeng Q."/>
            <person name="Gargeya S."/>
            <person name="Fitzgerald M."/>
            <person name="Haas B."/>
            <person name="Abouelleil A."/>
            <person name="Allen A.W."/>
            <person name="Alvarado L."/>
            <person name="Arachchi H.M."/>
            <person name="Berlin A.M."/>
            <person name="Chapman S.B."/>
            <person name="Gainer-Dewar J."/>
            <person name="Goldberg J."/>
            <person name="Griggs A."/>
            <person name="Gujja S."/>
            <person name="Hansen M."/>
            <person name="Howarth C."/>
            <person name="Imamovic A."/>
            <person name="Ireland A."/>
            <person name="Larimer J."/>
            <person name="McCowan C."/>
            <person name="Murphy C."/>
            <person name="Pearson M."/>
            <person name="Poon T.W."/>
            <person name="Priest M."/>
            <person name="Roberts A."/>
            <person name="Saif S."/>
            <person name="Shea T."/>
            <person name="Sisk P."/>
            <person name="Sykes S."/>
            <person name="Wortman J."/>
            <person name="Nusbaum C."/>
            <person name="Birren B."/>
        </authorList>
    </citation>
    <scope>NUCLEOTIDE SEQUENCE [LARGE SCALE GENOMIC DNA]</scope>
    <source>
        <strain evidence="1 2">CBS 119918</strain>
    </source>
</reference>
<organism evidence="1 2">
    <name type="scientific">Exophiala aquamarina CBS 119918</name>
    <dbReference type="NCBI Taxonomy" id="1182545"/>
    <lineage>
        <taxon>Eukaryota</taxon>
        <taxon>Fungi</taxon>
        <taxon>Dikarya</taxon>
        <taxon>Ascomycota</taxon>
        <taxon>Pezizomycotina</taxon>
        <taxon>Eurotiomycetes</taxon>
        <taxon>Chaetothyriomycetidae</taxon>
        <taxon>Chaetothyriales</taxon>
        <taxon>Herpotrichiellaceae</taxon>
        <taxon>Exophiala</taxon>
    </lineage>
</organism>
<dbReference type="AlphaFoldDB" id="A0A072NW38"/>
<keyword evidence="2" id="KW-1185">Reference proteome</keyword>
<dbReference type="OrthoDB" id="4167490at2759"/>
<evidence type="ECO:0000313" key="1">
    <source>
        <dbReference type="EMBL" id="KEF52104.1"/>
    </source>
</evidence>
<dbReference type="VEuPathDB" id="FungiDB:A1O9_11730"/>
<name>A0A072NW38_9EURO</name>